<dbReference type="Proteomes" id="UP001442841">
    <property type="component" value="Chromosome"/>
</dbReference>
<keyword evidence="2" id="KW-0812">Transmembrane</keyword>
<evidence type="ECO:0000256" key="1">
    <source>
        <dbReference type="SAM" id="MobiDB-lite"/>
    </source>
</evidence>
<evidence type="ECO:0000313" key="4">
    <source>
        <dbReference type="Proteomes" id="UP001442841"/>
    </source>
</evidence>
<gene>
    <name evidence="3" type="ORF">AADG42_05250</name>
</gene>
<dbReference type="RefSeq" id="WP_425308167.1">
    <property type="nucleotide sequence ID" value="NZ_CP154795.1"/>
</dbReference>
<feature type="transmembrane region" description="Helical" evidence="2">
    <location>
        <begin position="81"/>
        <end position="99"/>
    </location>
</feature>
<keyword evidence="4" id="KW-1185">Reference proteome</keyword>
<reference evidence="3 4" key="1">
    <citation type="submission" date="2024-04" db="EMBL/GenBank/DDBJ databases">
        <title>Isolation of an actinomycete strain from pig manure.</title>
        <authorList>
            <person name="Gong T."/>
            <person name="Yu Z."/>
            <person name="An M."/>
            <person name="Wei C."/>
            <person name="Yang W."/>
            <person name="Liu L."/>
        </authorList>
    </citation>
    <scope>NUCLEOTIDE SEQUENCE [LARGE SCALE GENOMIC DNA]</scope>
    <source>
        <strain evidence="3 4">ZF39</strain>
    </source>
</reference>
<organism evidence="3 4">
    <name type="scientific">Ammonicoccus fulvus</name>
    <dbReference type="NCBI Taxonomy" id="3138240"/>
    <lineage>
        <taxon>Bacteria</taxon>
        <taxon>Bacillati</taxon>
        <taxon>Actinomycetota</taxon>
        <taxon>Actinomycetes</taxon>
        <taxon>Propionibacteriales</taxon>
        <taxon>Propionibacteriaceae</taxon>
        <taxon>Ammonicoccus</taxon>
    </lineage>
</organism>
<keyword evidence="2" id="KW-1133">Transmembrane helix</keyword>
<feature type="region of interest" description="Disordered" evidence="1">
    <location>
        <begin position="1"/>
        <end position="79"/>
    </location>
</feature>
<feature type="transmembrane region" description="Helical" evidence="2">
    <location>
        <begin position="105"/>
        <end position="121"/>
    </location>
</feature>
<keyword evidence="2" id="KW-0472">Membrane</keyword>
<protein>
    <submittedName>
        <fullName evidence="3">Uncharacterized protein</fullName>
    </submittedName>
</protein>
<dbReference type="EMBL" id="CP154795">
    <property type="protein sequence ID" value="XAN06738.1"/>
    <property type="molecule type" value="Genomic_DNA"/>
</dbReference>
<name>A0ABZ3FPJ5_9ACTN</name>
<accession>A0ABZ3FPJ5</accession>
<sequence>MSQNPNEAEGPQEWKTYPHGPEPTLRPGSGSSEGYADPPVEQYGAPNSYGDYEAYPPPPGTHQNQPYPYQQAPPPKPSSRLSQTWVWIIIGLVASFVIFNVVDGNAWSVFLFVGVAWWLWNRNRRG</sequence>
<proteinExistence type="predicted"/>
<evidence type="ECO:0000313" key="3">
    <source>
        <dbReference type="EMBL" id="XAN06738.1"/>
    </source>
</evidence>
<evidence type="ECO:0000256" key="2">
    <source>
        <dbReference type="SAM" id="Phobius"/>
    </source>
</evidence>